<dbReference type="RefSeq" id="YP_009015119.1">
    <property type="nucleotide sequence ID" value="NC_023717.1"/>
</dbReference>
<dbReference type="OrthoDB" id="25198at10239"/>
<dbReference type="KEGG" id="vg:18562999"/>
<dbReference type="Proteomes" id="UP000011829">
    <property type="component" value="Segment"/>
</dbReference>
<keyword evidence="2" id="KW-1185">Reference proteome</keyword>
<protein>
    <submittedName>
        <fullName evidence="1">Uncharacterized protein</fullName>
    </submittedName>
</protein>
<gene>
    <name evidence="1" type="ORF">CR9_157</name>
</gene>
<evidence type="ECO:0000313" key="1">
    <source>
        <dbReference type="EMBL" id="AFH21041.1"/>
    </source>
</evidence>
<proteinExistence type="predicted"/>
<name>M1F2C6_9CAUD</name>
<reference evidence="1 2" key="1">
    <citation type="submission" date="2012-02" db="EMBL/GenBank/DDBJ databases">
        <title>Complete Genome Sequence of Cronobacter sakazakii Bacteriophage CR9.</title>
        <authorList>
            <person name="Shin H."/>
            <person name="Lee J.-H."/>
            <person name="Kim Y."/>
            <person name="Ryu S."/>
        </authorList>
    </citation>
    <scope>NUCLEOTIDE SEQUENCE [LARGE SCALE GENOMIC DNA]</scope>
</reference>
<dbReference type="GeneID" id="18562999"/>
<organism evidence="1 2">
    <name type="scientific">Cronobacter phage CR9</name>
    <dbReference type="NCBI Taxonomy" id="1162290"/>
    <lineage>
        <taxon>Viruses</taxon>
        <taxon>Duplodnaviria</taxon>
        <taxon>Heunggongvirae</taxon>
        <taxon>Uroviricota</taxon>
        <taxon>Caudoviricetes</taxon>
        <taxon>Vequintavirinae</taxon>
        <taxon>Certrevirus</taxon>
        <taxon>Certrevirus CR9</taxon>
    </lineage>
</organism>
<dbReference type="EMBL" id="JQ691611">
    <property type="protein sequence ID" value="AFH21041.1"/>
    <property type="molecule type" value="Genomic_DNA"/>
</dbReference>
<evidence type="ECO:0000313" key="2">
    <source>
        <dbReference type="Proteomes" id="UP000011829"/>
    </source>
</evidence>
<accession>M1F2C6</accession>
<sequence length="75" mass="8136">MQNLYSMTEFIRLLAGRPMGFTCLYLVNDGKGYRITSKSLAAIAAREGVKISTSQALIVDPATVATIEAIRVTVK</sequence>